<organism evidence="1 2">
    <name type="scientific">Phytophthora fragariae</name>
    <dbReference type="NCBI Taxonomy" id="53985"/>
    <lineage>
        <taxon>Eukaryota</taxon>
        <taxon>Sar</taxon>
        <taxon>Stramenopiles</taxon>
        <taxon>Oomycota</taxon>
        <taxon>Peronosporomycetes</taxon>
        <taxon>Peronosporales</taxon>
        <taxon>Peronosporaceae</taxon>
        <taxon>Phytophthora</taxon>
    </lineage>
</organism>
<dbReference type="EMBL" id="QXFX01007356">
    <property type="protein sequence ID" value="KAE9057008.1"/>
    <property type="molecule type" value="Genomic_DNA"/>
</dbReference>
<reference evidence="1 2" key="1">
    <citation type="submission" date="2018-09" db="EMBL/GenBank/DDBJ databases">
        <title>Genomic investigation of the strawberry pathogen Phytophthora fragariae indicates pathogenicity is determined by transcriptional variation in three key races.</title>
        <authorList>
            <person name="Adams T.M."/>
            <person name="Armitage A.D."/>
            <person name="Sobczyk M.K."/>
            <person name="Bates H.J."/>
            <person name="Dunwell J.M."/>
            <person name="Nellist C.F."/>
            <person name="Harrison R.J."/>
        </authorList>
    </citation>
    <scope>NUCLEOTIDE SEQUENCE [LARGE SCALE GENOMIC DNA]</scope>
    <source>
        <strain evidence="1 2">ONT-3</strain>
    </source>
</reference>
<gene>
    <name evidence="1" type="ORF">PF010_g31540</name>
</gene>
<proteinExistence type="predicted"/>
<dbReference type="AlphaFoldDB" id="A0A6G0JHK5"/>
<dbReference type="Proteomes" id="UP000488956">
    <property type="component" value="Unassembled WGS sequence"/>
</dbReference>
<sequence length="131" mass="14074">MLPPSCKSFLIYTKIIHVTFSVPMESMNWTLIGATFELPDFNGSTLVAMHNIFTSTNILFHNLQSFSKYPVGSGALPDWDETTTVQTSDLANVASTANVSIVGALRLGGGESPTVPSGPVLRDGQLAWRAT</sequence>
<accession>A0A6G0JHK5</accession>
<name>A0A6G0JHK5_9STRA</name>
<evidence type="ECO:0000313" key="1">
    <source>
        <dbReference type="EMBL" id="KAE9057008.1"/>
    </source>
</evidence>
<protein>
    <submittedName>
        <fullName evidence="1">Uncharacterized protein</fullName>
    </submittedName>
</protein>
<evidence type="ECO:0000313" key="2">
    <source>
        <dbReference type="Proteomes" id="UP000488956"/>
    </source>
</evidence>
<comment type="caution">
    <text evidence="1">The sequence shown here is derived from an EMBL/GenBank/DDBJ whole genome shotgun (WGS) entry which is preliminary data.</text>
</comment>